<dbReference type="GO" id="GO:0005634">
    <property type="term" value="C:nucleus"/>
    <property type="evidence" value="ECO:0007669"/>
    <property type="project" value="TreeGrafter"/>
</dbReference>
<keyword evidence="6" id="KW-1185">Reference proteome</keyword>
<dbReference type="FunFam" id="1.10.167.10:FF:000001">
    <property type="entry name" value="Putative regulator of g-protein signaling 12"/>
    <property type="match status" value="1"/>
</dbReference>
<dbReference type="GO" id="GO:0005886">
    <property type="term" value="C:plasma membrane"/>
    <property type="evidence" value="ECO:0007669"/>
    <property type="project" value="TreeGrafter"/>
</dbReference>
<keyword evidence="1" id="KW-0343">GTPase activation</keyword>
<evidence type="ECO:0000256" key="1">
    <source>
        <dbReference type="ARBA" id="ARBA00022468"/>
    </source>
</evidence>
<accession>A0A3B3QFV9</accession>
<feature type="compositionally biased region" description="Polar residues" evidence="2">
    <location>
        <begin position="181"/>
        <end position="195"/>
    </location>
</feature>
<dbReference type="Gene3D" id="1.10.167.10">
    <property type="entry name" value="Regulator of G-protein Signalling 4, domain 2"/>
    <property type="match status" value="1"/>
</dbReference>
<dbReference type="GeneTree" id="ENSGT00940000166254"/>
<protein>
    <submittedName>
        <fullName evidence="5">Regulator of G protein signaling 14a</fullName>
    </submittedName>
</protein>
<dbReference type="Ensembl" id="ENSPKIT00000028278.1">
    <property type="protein sequence ID" value="ENSPKIP00000004296.1"/>
    <property type="gene ID" value="ENSPKIG00000021463.1"/>
</dbReference>
<dbReference type="SUPFAM" id="SSF54236">
    <property type="entry name" value="Ubiquitin-like"/>
    <property type="match status" value="2"/>
</dbReference>
<dbReference type="SMART" id="SM00315">
    <property type="entry name" value="RGS"/>
    <property type="match status" value="1"/>
</dbReference>
<dbReference type="PRINTS" id="PR01301">
    <property type="entry name" value="RGSPROTEIN"/>
</dbReference>
<dbReference type="AlphaFoldDB" id="A0A3B3QFV9"/>
<feature type="compositionally biased region" description="Polar residues" evidence="2">
    <location>
        <begin position="489"/>
        <end position="500"/>
    </location>
</feature>
<dbReference type="Pfam" id="PF02196">
    <property type="entry name" value="RBD"/>
    <property type="match status" value="2"/>
</dbReference>
<feature type="region of interest" description="Disordered" evidence="2">
    <location>
        <begin position="427"/>
        <end position="446"/>
    </location>
</feature>
<dbReference type="Gene3D" id="1.10.196.10">
    <property type="match status" value="1"/>
</dbReference>
<dbReference type="Gene3D" id="3.10.20.90">
    <property type="entry name" value="Phosphatidylinositol 3-kinase Catalytic Subunit, Chain A, domain 1"/>
    <property type="match status" value="2"/>
</dbReference>
<dbReference type="PANTHER" id="PTHR45945">
    <property type="entry name" value="REGULATOR OF G-PROTEIN SIGNALING LOCO"/>
    <property type="match status" value="1"/>
</dbReference>
<dbReference type="SUPFAM" id="SSF48097">
    <property type="entry name" value="Regulator of G-protein signaling, RGS"/>
    <property type="match status" value="1"/>
</dbReference>
<organism evidence="5 6">
    <name type="scientific">Paramormyrops kingsleyae</name>
    <dbReference type="NCBI Taxonomy" id="1676925"/>
    <lineage>
        <taxon>Eukaryota</taxon>
        <taxon>Metazoa</taxon>
        <taxon>Chordata</taxon>
        <taxon>Craniata</taxon>
        <taxon>Vertebrata</taxon>
        <taxon>Euteleostomi</taxon>
        <taxon>Actinopterygii</taxon>
        <taxon>Neopterygii</taxon>
        <taxon>Teleostei</taxon>
        <taxon>Osteoglossocephala</taxon>
        <taxon>Osteoglossomorpha</taxon>
        <taxon>Osteoglossiformes</taxon>
        <taxon>Mormyridae</taxon>
        <taxon>Paramormyrops</taxon>
    </lineage>
</organism>
<dbReference type="GO" id="GO:0007165">
    <property type="term" value="P:signal transduction"/>
    <property type="evidence" value="ECO:0007669"/>
    <property type="project" value="InterPro"/>
</dbReference>
<dbReference type="SMART" id="SM00455">
    <property type="entry name" value="RBD"/>
    <property type="match status" value="2"/>
</dbReference>
<feature type="region of interest" description="Disordered" evidence="2">
    <location>
        <begin position="172"/>
        <end position="277"/>
    </location>
</feature>
<dbReference type="PROSITE" id="PS50898">
    <property type="entry name" value="RBD"/>
    <property type="match status" value="2"/>
</dbReference>
<reference evidence="5" key="2">
    <citation type="submission" date="2025-09" db="UniProtKB">
        <authorList>
            <consortium name="Ensembl"/>
        </authorList>
    </citation>
    <scope>IDENTIFICATION</scope>
</reference>
<dbReference type="GO" id="GO:0005737">
    <property type="term" value="C:cytoplasm"/>
    <property type="evidence" value="ECO:0007669"/>
    <property type="project" value="TreeGrafter"/>
</dbReference>
<feature type="domain" description="RBD" evidence="4">
    <location>
        <begin position="284"/>
        <end position="355"/>
    </location>
</feature>
<dbReference type="InterPro" id="IPR046995">
    <property type="entry name" value="RGS10/12/14-like"/>
</dbReference>
<dbReference type="CDD" id="cd08706">
    <property type="entry name" value="RGS_R12-like"/>
    <property type="match status" value="1"/>
</dbReference>
<name>A0A3B3QFV9_9TELE</name>
<feature type="compositionally biased region" description="Low complexity" evidence="2">
    <location>
        <begin position="509"/>
        <end position="545"/>
    </location>
</feature>
<sequence>MSKTPKTLGLPVNQMTLASSDGDLHLGAPDGRGRSSDRQVCKVASWAVGFERLLEDPTGIEYFTEFLMSEVSAENILFWQACEKFQKIPASQKGELKHEARSIYDEYLSNNAFHAINIDDTARIDDKDLENPKPDMFQKAQQQIFKLMKFDSYTRFVRSPMYQSCMLADVEGRSLPDPKNPGSTKSASLDRSSIGDNKKQPQKKAAAKLRKSLPFDVEDGSDQKKGLESRVGRDKRGETRGSWGEVSERVSRNESQCSVKSTGSADGKVENGSSSPRETARAEKYCCVYLPDGTASLAPARSGLMIREMLAGLCEKRGFALSDVVIYLQGKDKQPLSLDQDSFVLKDQQVSLELRVKITLEVVFTGATMGIVVKSSKTLLDVLSSVLQKHNLRPQDVVVTTSEKKEPLTLNMNIFSLAGKKLQLDRVHGTDQSSVPTSRVRASAPQEKPAGLLDLLSRASCQVDDQRGLLTKEHLVLPDFLQLPKQKEAGSSQEQSSRGSTRPAVEPGAPTAASPAHSATSAAHSAARPAASPAPSATSAARPAPQVATDASSCSKSRPQSTYKSLRNAAPTDTRPGCPPSCTDSSRETAV</sequence>
<evidence type="ECO:0000313" key="6">
    <source>
        <dbReference type="Proteomes" id="UP000261540"/>
    </source>
</evidence>
<dbReference type="GO" id="GO:0051301">
    <property type="term" value="P:cell division"/>
    <property type="evidence" value="ECO:0007669"/>
    <property type="project" value="TreeGrafter"/>
</dbReference>
<feature type="compositionally biased region" description="Basic residues" evidence="2">
    <location>
        <begin position="200"/>
        <end position="211"/>
    </location>
</feature>
<feature type="compositionally biased region" description="Polar residues" evidence="2">
    <location>
        <begin position="253"/>
        <end position="264"/>
    </location>
</feature>
<dbReference type="GO" id="GO:0005096">
    <property type="term" value="F:GTPase activator activity"/>
    <property type="evidence" value="ECO:0007669"/>
    <property type="project" value="UniProtKB-KW"/>
</dbReference>
<dbReference type="STRING" id="1676925.ENSPKIP00000004296"/>
<dbReference type="Proteomes" id="UP000261540">
    <property type="component" value="Unplaced"/>
</dbReference>
<dbReference type="InterPro" id="IPR036305">
    <property type="entry name" value="RGS_sf"/>
</dbReference>
<dbReference type="InterPro" id="IPR016137">
    <property type="entry name" value="RGS"/>
</dbReference>
<dbReference type="Pfam" id="PF00615">
    <property type="entry name" value="RGS"/>
    <property type="match status" value="1"/>
</dbReference>
<dbReference type="PROSITE" id="PS50132">
    <property type="entry name" value="RGS"/>
    <property type="match status" value="1"/>
</dbReference>
<feature type="domain" description="RGS" evidence="3">
    <location>
        <begin position="49"/>
        <end position="166"/>
    </location>
</feature>
<dbReference type="InterPro" id="IPR024066">
    <property type="entry name" value="RGS_subdom1/3"/>
</dbReference>
<evidence type="ECO:0000256" key="2">
    <source>
        <dbReference type="SAM" id="MobiDB-lite"/>
    </source>
</evidence>
<dbReference type="InterPro" id="IPR003116">
    <property type="entry name" value="RBD_dom"/>
</dbReference>
<dbReference type="PANTHER" id="PTHR45945:SF2">
    <property type="entry name" value="REGULATOR OF G-PROTEIN SIGNALING 14"/>
    <property type="match status" value="1"/>
</dbReference>
<proteinExistence type="predicted"/>
<dbReference type="InterPro" id="IPR029071">
    <property type="entry name" value="Ubiquitin-like_domsf"/>
</dbReference>
<feature type="compositionally biased region" description="Polar residues" evidence="2">
    <location>
        <begin position="549"/>
        <end position="565"/>
    </location>
</feature>
<dbReference type="GO" id="GO:0007051">
    <property type="term" value="P:spindle organization"/>
    <property type="evidence" value="ECO:0007669"/>
    <property type="project" value="TreeGrafter"/>
</dbReference>
<feature type="domain" description="RBD" evidence="4">
    <location>
        <begin position="357"/>
        <end position="427"/>
    </location>
</feature>
<feature type="compositionally biased region" description="Basic and acidic residues" evidence="2">
    <location>
        <begin position="221"/>
        <end position="239"/>
    </location>
</feature>
<evidence type="ECO:0000259" key="3">
    <source>
        <dbReference type="PROSITE" id="PS50132"/>
    </source>
</evidence>
<evidence type="ECO:0000313" key="5">
    <source>
        <dbReference type="Ensembl" id="ENSPKIP00000004296.1"/>
    </source>
</evidence>
<feature type="region of interest" description="Disordered" evidence="2">
    <location>
        <begin position="483"/>
        <end position="591"/>
    </location>
</feature>
<evidence type="ECO:0000259" key="4">
    <source>
        <dbReference type="PROSITE" id="PS50898"/>
    </source>
</evidence>
<dbReference type="InterPro" id="IPR044926">
    <property type="entry name" value="RGS_subdomain_2"/>
</dbReference>
<dbReference type="GO" id="GO:0008277">
    <property type="term" value="P:regulation of G protein-coupled receptor signaling pathway"/>
    <property type="evidence" value="ECO:0007669"/>
    <property type="project" value="TreeGrafter"/>
</dbReference>
<reference evidence="5" key="1">
    <citation type="submission" date="2025-08" db="UniProtKB">
        <authorList>
            <consortium name="Ensembl"/>
        </authorList>
    </citation>
    <scope>IDENTIFICATION</scope>
</reference>